<proteinExistence type="predicted"/>
<evidence type="ECO:0000313" key="1">
    <source>
        <dbReference type="EMBL" id="OOP74140.1"/>
    </source>
</evidence>
<accession>A0A1S9N9Q9</accession>
<reference evidence="1 2" key="1">
    <citation type="submission" date="2017-02" db="EMBL/GenBank/DDBJ databases">
        <title>Genome sequence of Clostridium beijerinckii Br21.</title>
        <authorList>
            <person name="Fonseca B.C."/>
            <person name="Guazzaroni M.E."/>
            <person name="Riano-Pachon D.M."/>
            <person name="Reginatto V."/>
        </authorList>
    </citation>
    <scope>NUCLEOTIDE SEQUENCE [LARGE SCALE GENOMIC DNA]</scope>
    <source>
        <strain evidence="1 2">Br21</strain>
    </source>
</reference>
<comment type="caution">
    <text evidence="1">The sequence shown here is derived from an EMBL/GenBank/DDBJ whole genome shotgun (WGS) entry which is preliminary data.</text>
</comment>
<dbReference type="AlphaFoldDB" id="A0A1S9N9Q9"/>
<dbReference type="Proteomes" id="UP000190959">
    <property type="component" value="Unassembled WGS sequence"/>
</dbReference>
<evidence type="ECO:0000313" key="2">
    <source>
        <dbReference type="Proteomes" id="UP000190959"/>
    </source>
</evidence>
<sequence length="131" mass="15256">MELTIEQIIAKKDECAERFKTKYMKIGSKFLGGSIKFHSLSRGDMADIRDMLKNDTDKGLLYFIYLSSDTLRDKELLKAYGCDKHDQYKIVERIYNESERAKIITMLEELNGITSMNPDAIFKDEIEELKN</sequence>
<dbReference type="RefSeq" id="WP_078114980.1">
    <property type="nucleotide sequence ID" value="NZ_MWMH01000002.1"/>
</dbReference>
<organism evidence="1 2">
    <name type="scientific">Clostridium beijerinckii</name>
    <name type="common">Clostridium MP</name>
    <dbReference type="NCBI Taxonomy" id="1520"/>
    <lineage>
        <taxon>Bacteria</taxon>
        <taxon>Bacillati</taxon>
        <taxon>Bacillota</taxon>
        <taxon>Clostridia</taxon>
        <taxon>Eubacteriales</taxon>
        <taxon>Clostridiaceae</taxon>
        <taxon>Clostridium</taxon>
    </lineage>
</organism>
<name>A0A1S9N9Q9_CLOBE</name>
<protein>
    <submittedName>
        <fullName evidence="1">Uncharacterized protein</fullName>
    </submittedName>
</protein>
<dbReference type="EMBL" id="MWMH01000002">
    <property type="protein sequence ID" value="OOP74140.1"/>
    <property type="molecule type" value="Genomic_DNA"/>
</dbReference>
<gene>
    <name evidence="1" type="ORF">CBEIBR21_06480</name>
</gene>